<proteinExistence type="predicted"/>
<reference evidence="8" key="3">
    <citation type="submission" date="2018-07" db="EMBL/GenBank/DDBJ databases">
        <authorList>
            <person name="Quirk P.G."/>
            <person name="Krulwich T.A."/>
        </authorList>
    </citation>
    <scope>NUCLEOTIDE SEQUENCE</scope>
    <source>
        <strain evidence="8">CCRI-19302</strain>
    </source>
</reference>
<name>A0A255IIG3_9FIRM</name>
<reference evidence="7 10" key="2">
    <citation type="submission" date="2018-05" db="EMBL/GenBank/DDBJ databases">
        <title>Genomic Encyclopedia of Type Strains, Phase IV (KMG-IV): sequencing the most valuable type-strain genomes for metagenomic binning, comparative biology and taxonomic classification.</title>
        <authorList>
            <person name="Goeker M."/>
        </authorList>
    </citation>
    <scope>NUCLEOTIDE SEQUENCE [LARGE SCALE GENOMIC DNA]</scope>
    <source>
        <strain evidence="7 10">DSM 28816</strain>
    </source>
</reference>
<dbReference type="EMBL" id="QICS01000021">
    <property type="protein sequence ID" value="PXV84901.1"/>
    <property type="molecule type" value="Genomic_DNA"/>
</dbReference>
<keyword evidence="9" id="KW-1185">Reference proteome</keyword>
<reference evidence="8 9" key="1">
    <citation type="journal article" date="2017" name="Genome Announc.">
        <title>Draft Genome Sequence of a Sporulating and Motile Strain of Lachnotalea glycerini Isolated from Water in Quebec City, Canada.</title>
        <authorList>
            <person name="Maheux A.F."/>
            <person name="Boudreau D.K."/>
            <person name="Berube E."/>
            <person name="Boissinot M."/>
            <person name="Raymond F."/>
            <person name="Brodeur S."/>
            <person name="Corbeil J."/>
            <person name="Isabel S."/>
            <person name="Omar R.F."/>
            <person name="Bergeron M.G."/>
        </authorList>
    </citation>
    <scope>NUCLEOTIDE SEQUENCE [LARGE SCALE GENOMIC DNA]</scope>
    <source>
        <strain evidence="8 9">CCRI-19302</strain>
    </source>
</reference>
<gene>
    <name evidence="7" type="ORF">C8E03_12131</name>
    <name evidence="8" type="ORF">CG710_017450</name>
</gene>
<dbReference type="AlphaFoldDB" id="A0A255IIG3"/>
<evidence type="ECO:0000256" key="3">
    <source>
        <dbReference type="ARBA" id="ARBA00022692"/>
    </source>
</evidence>
<comment type="subcellular location">
    <subcellularLocation>
        <location evidence="1">Cell membrane</location>
        <topology evidence="1">Multi-pass membrane protein</topology>
    </subcellularLocation>
</comment>
<keyword evidence="5 6" id="KW-0472">Membrane</keyword>
<evidence type="ECO:0000256" key="1">
    <source>
        <dbReference type="ARBA" id="ARBA00004651"/>
    </source>
</evidence>
<dbReference type="CDD" id="cd06579">
    <property type="entry name" value="TM_PBP1_transp_AraH_like"/>
    <property type="match status" value="1"/>
</dbReference>
<keyword evidence="3 6" id="KW-0812">Transmembrane</keyword>
<keyword evidence="2" id="KW-1003">Cell membrane</keyword>
<dbReference type="GO" id="GO:0022857">
    <property type="term" value="F:transmembrane transporter activity"/>
    <property type="evidence" value="ECO:0007669"/>
    <property type="project" value="InterPro"/>
</dbReference>
<dbReference type="RefSeq" id="WP_094376963.1">
    <property type="nucleotide sequence ID" value="NZ_NOKA02000057.1"/>
</dbReference>
<dbReference type="OrthoDB" id="9789111at2"/>
<organism evidence="7 10">
    <name type="scientific">Lachnotalea glycerini</name>
    <dbReference type="NCBI Taxonomy" id="1763509"/>
    <lineage>
        <taxon>Bacteria</taxon>
        <taxon>Bacillati</taxon>
        <taxon>Bacillota</taxon>
        <taxon>Clostridia</taxon>
        <taxon>Lachnospirales</taxon>
        <taxon>Lachnospiraceae</taxon>
        <taxon>Lachnotalea</taxon>
    </lineage>
</organism>
<dbReference type="Proteomes" id="UP000247523">
    <property type="component" value="Unassembled WGS sequence"/>
</dbReference>
<feature type="transmembrane region" description="Helical" evidence="6">
    <location>
        <begin position="162"/>
        <end position="180"/>
    </location>
</feature>
<evidence type="ECO:0000313" key="8">
    <source>
        <dbReference type="EMBL" id="RDY29920.1"/>
    </source>
</evidence>
<dbReference type="GO" id="GO:0005886">
    <property type="term" value="C:plasma membrane"/>
    <property type="evidence" value="ECO:0007669"/>
    <property type="project" value="UniProtKB-SubCell"/>
</dbReference>
<dbReference type="InterPro" id="IPR001851">
    <property type="entry name" value="ABC_transp_permease"/>
</dbReference>
<feature type="transmembrane region" description="Helical" evidence="6">
    <location>
        <begin position="42"/>
        <end position="72"/>
    </location>
</feature>
<dbReference type="Proteomes" id="UP000216411">
    <property type="component" value="Unassembled WGS sequence"/>
</dbReference>
<dbReference type="EMBL" id="NOKA02000057">
    <property type="protein sequence ID" value="RDY29920.1"/>
    <property type="molecule type" value="Genomic_DNA"/>
</dbReference>
<accession>A0A255IIG3</accession>
<feature type="transmembrane region" description="Helical" evidence="6">
    <location>
        <begin position="84"/>
        <end position="109"/>
    </location>
</feature>
<feature type="transmembrane region" description="Helical" evidence="6">
    <location>
        <begin position="12"/>
        <end position="30"/>
    </location>
</feature>
<evidence type="ECO:0000313" key="9">
    <source>
        <dbReference type="Proteomes" id="UP000216411"/>
    </source>
</evidence>
<dbReference type="PANTHER" id="PTHR32196:SF72">
    <property type="entry name" value="RIBOSE IMPORT PERMEASE PROTEIN RBSC"/>
    <property type="match status" value="1"/>
</dbReference>
<evidence type="ECO:0000256" key="4">
    <source>
        <dbReference type="ARBA" id="ARBA00022989"/>
    </source>
</evidence>
<dbReference type="Pfam" id="PF02653">
    <property type="entry name" value="BPD_transp_2"/>
    <property type="match status" value="1"/>
</dbReference>
<sequence length="329" mass="35622">MKQSNIRRLISLGLLLVLMIAFSISSTYFLTAANLLEIFRDASVVGIIGIGVTMVIITGGIDLSTGSIMALVGMTIANVYRYTLLPIWIMILIGILVGVLAGLFNGFIITRLHLPEFIATLSTMSIYRAITYLISIKENGVIKSQALKSYSYIILGKSVGNIYYVILAFIILAVIGQIILKYTRYGTTLYAVGSNMKAAQLSKINTERTRTIAYVITGACAAVGAVFTTARMQSTTALLGQGMEFEVIAAVVVGGCSLAGGRGDIIGTFIGALFMATLDNGIYKFQINTAYQLIIKGIIIICIVVFDSWYNKYMDATSRNKKVKEEASV</sequence>
<comment type="caution">
    <text evidence="7">The sequence shown here is derived from an EMBL/GenBank/DDBJ whole genome shotgun (WGS) entry which is preliminary data.</text>
</comment>
<evidence type="ECO:0000313" key="10">
    <source>
        <dbReference type="Proteomes" id="UP000247523"/>
    </source>
</evidence>
<evidence type="ECO:0000313" key="7">
    <source>
        <dbReference type="EMBL" id="PXV84901.1"/>
    </source>
</evidence>
<dbReference type="PANTHER" id="PTHR32196">
    <property type="entry name" value="ABC TRANSPORTER PERMEASE PROTEIN YPHD-RELATED-RELATED"/>
    <property type="match status" value="1"/>
</dbReference>
<evidence type="ECO:0000256" key="6">
    <source>
        <dbReference type="SAM" id="Phobius"/>
    </source>
</evidence>
<keyword evidence="4 6" id="KW-1133">Transmembrane helix</keyword>
<feature type="transmembrane region" description="Helical" evidence="6">
    <location>
        <begin position="212"/>
        <end position="232"/>
    </location>
</feature>
<evidence type="ECO:0000256" key="2">
    <source>
        <dbReference type="ARBA" id="ARBA00022475"/>
    </source>
</evidence>
<evidence type="ECO:0000256" key="5">
    <source>
        <dbReference type="ARBA" id="ARBA00023136"/>
    </source>
</evidence>
<feature type="transmembrane region" description="Helical" evidence="6">
    <location>
        <begin position="289"/>
        <end position="310"/>
    </location>
</feature>
<protein>
    <submittedName>
        <fullName evidence="8">ABC transporter permease</fullName>
    </submittedName>
    <submittedName>
        <fullName evidence="7">Monosaccharide ABC transporter membrane protein (CUT2 family)</fullName>
    </submittedName>
</protein>